<comment type="caution">
    <text evidence="1">The sequence shown here is derived from an EMBL/GenBank/DDBJ whole genome shotgun (WGS) entry which is preliminary data.</text>
</comment>
<protein>
    <recommendedName>
        <fullName evidence="3">Lipoprotein</fullName>
    </recommendedName>
</protein>
<name>A0ABU2BKZ1_9MICC</name>
<dbReference type="RefSeq" id="WP_310291736.1">
    <property type="nucleotide sequence ID" value="NZ_BAAAWO010000001.1"/>
</dbReference>
<reference evidence="1 2" key="1">
    <citation type="submission" date="2023-07" db="EMBL/GenBank/DDBJ databases">
        <title>Sequencing the genomes of 1000 actinobacteria strains.</title>
        <authorList>
            <person name="Klenk H.-P."/>
        </authorList>
    </citation>
    <scope>NUCLEOTIDE SEQUENCE [LARGE SCALE GENOMIC DNA]</scope>
    <source>
        <strain evidence="1 2">DSM 20167</strain>
    </source>
</reference>
<sequence length="170" mass="17523">MTRMAAQAPGLGACARGLLVALLGTGALLGLPACSLLLHSSGPCMPPGYTLDSRVVAPGGTLRVSAPAATCNPRYGEAARVRIDLVNARQEILLSELAPMSDDGAFNHVLKIPATLMPGTYGISAAPDSVDWCDDTGHNNWVENPDFGDTGLGVVRAACAMPHVAFRVTG</sequence>
<organism evidence="1 2">
    <name type="scientific">Paeniglutamicibacter sulfureus</name>
    <dbReference type="NCBI Taxonomy" id="43666"/>
    <lineage>
        <taxon>Bacteria</taxon>
        <taxon>Bacillati</taxon>
        <taxon>Actinomycetota</taxon>
        <taxon>Actinomycetes</taxon>
        <taxon>Micrococcales</taxon>
        <taxon>Micrococcaceae</taxon>
        <taxon>Paeniglutamicibacter</taxon>
    </lineage>
</organism>
<proteinExistence type="predicted"/>
<evidence type="ECO:0008006" key="3">
    <source>
        <dbReference type="Google" id="ProtNLM"/>
    </source>
</evidence>
<accession>A0ABU2BKZ1</accession>
<evidence type="ECO:0000313" key="2">
    <source>
        <dbReference type="Proteomes" id="UP001183817"/>
    </source>
</evidence>
<dbReference type="EMBL" id="JAVDYI010000001">
    <property type="protein sequence ID" value="MDR7359295.1"/>
    <property type="molecule type" value="Genomic_DNA"/>
</dbReference>
<evidence type="ECO:0000313" key="1">
    <source>
        <dbReference type="EMBL" id="MDR7359295.1"/>
    </source>
</evidence>
<gene>
    <name evidence="1" type="ORF">J2S64_002986</name>
</gene>
<keyword evidence="2" id="KW-1185">Reference proteome</keyword>
<dbReference type="Proteomes" id="UP001183817">
    <property type="component" value="Unassembled WGS sequence"/>
</dbReference>